<dbReference type="PROSITE" id="PS00211">
    <property type="entry name" value="ABC_TRANSPORTER_1"/>
    <property type="match status" value="1"/>
</dbReference>
<feature type="domain" description="ABC transporter" evidence="5">
    <location>
        <begin position="3"/>
        <end position="232"/>
    </location>
</feature>
<dbReference type="EMBL" id="QXIT01000030">
    <property type="protein sequence ID" value="RIE10335.1"/>
    <property type="molecule type" value="Genomic_DNA"/>
</dbReference>
<comment type="caution">
    <text evidence="6">The sequence shown here is derived from an EMBL/GenBank/DDBJ whole genome shotgun (WGS) entry which is preliminary data.</text>
</comment>
<dbReference type="GO" id="GO:0098796">
    <property type="term" value="C:membrane protein complex"/>
    <property type="evidence" value="ECO:0007669"/>
    <property type="project" value="UniProtKB-ARBA"/>
</dbReference>
<evidence type="ECO:0000313" key="9">
    <source>
        <dbReference type="Proteomes" id="UP000266489"/>
    </source>
</evidence>
<dbReference type="InterPro" id="IPR027417">
    <property type="entry name" value="P-loop_NTPase"/>
</dbReference>
<evidence type="ECO:0000259" key="5">
    <source>
        <dbReference type="PROSITE" id="PS50893"/>
    </source>
</evidence>
<dbReference type="GO" id="GO:0005524">
    <property type="term" value="F:ATP binding"/>
    <property type="evidence" value="ECO:0007669"/>
    <property type="project" value="UniProtKB-KW"/>
</dbReference>
<evidence type="ECO:0000256" key="1">
    <source>
        <dbReference type="ARBA" id="ARBA00022448"/>
    </source>
</evidence>
<dbReference type="Proteomes" id="UP000266489">
    <property type="component" value="Unassembled WGS sequence"/>
</dbReference>
<accession>A0A398DI13</accession>
<dbReference type="AlphaFoldDB" id="A0A398D5T2"/>
<dbReference type="CDD" id="cd03255">
    <property type="entry name" value="ABC_MJ0796_LolCDE_FtsE"/>
    <property type="match status" value="1"/>
</dbReference>
<dbReference type="FunFam" id="3.40.50.300:FF:000032">
    <property type="entry name" value="Export ABC transporter ATP-binding protein"/>
    <property type="match status" value="1"/>
</dbReference>
<dbReference type="PANTHER" id="PTHR42798:SF2">
    <property type="entry name" value="ABC TRANSPORTER ATP-BINDING PROTEIN MG467-RELATED"/>
    <property type="match status" value="1"/>
</dbReference>
<dbReference type="InterPro" id="IPR003439">
    <property type="entry name" value="ABC_transporter-like_ATP-bd"/>
</dbReference>
<dbReference type="Gene3D" id="3.40.50.300">
    <property type="entry name" value="P-loop containing nucleotide triphosphate hydrolases"/>
    <property type="match status" value="1"/>
</dbReference>
<dbReference type="EMBL" id="QXIU01000034">
    <property type="protein sequence ID" value="RIE15192.1"/>
    <property type="molecule type" value="Genomic_DNA"/>
</dbReference>
<dbReference type="GO" id="GO:0016887">
    <property type="term" value="F:ATP hydrolysis activity"/>
    <property type="evidence" value="ECO:0007669"/>
    <property type="project" value="InterPro"/>
</dbReference>
<dbReference type="PROSITE" id="PS50893">
    <property type="entry name" value="ABC_TRANSPORTER_2"/>
    <property type="match status" value="1"/>
</dbReference>
<dbReference type="GO" id="GO:0022857">
    <property type="term" value="F:transmembrane transporter activity"/>
    <property type="evidence" value="ECO:0007669"/>
    <property type="project" value="UniProtKB-ARBA"/>
</dbReference>
<evidence type="ECO:0000256" key="3">
    <source>
        <dbReference type="ARBA" id="ARBA00022840"/>
    </source>
</evidence>
<protein>
    <submittedName>
        <fullName evidence="6">ABC transporter ATP-binding protein</fullName>
    </submittedName>
</protein>
<gene>
    <name evidence="7" type="ORF">SMC5_01260</name>
    <name evidence="6" type="ORF">SMC6_01345</name>
</gene>
<dbReference type="RefSeq" id="WP_119119273.1">
    <property type="nucleotide sequence ID" value="NZ_QXIT01000030.1"/>
</dbReference>
<accession>A0A398D5T2</accession>
<evidence type="ECO:0000313" key="6">
    <source>
        <dbReference type="EMBL" id="RIE10335.1"/>
    </source>
</evidence>
<name>A0A398D5T2_9BACT</name>
<keyword evidence="3 6" id="KW-0067">ATP-binding</keyword>
<dbReference type="Pfam" id="PF00005">
    <property type="entry name" value="ABC_tran"/>
    <property type="match status" value="1"/>
</dbReference>
<dbReference type="Proteomes" id="UP000266260">
    <property type="component" value="Unassembled WGS sequence"/>
</dbReference>
<reference evidence="8 9" key="1">
    <citation type="submission" date="2018-09" db="EMBL/GenBank/DDBJ databases">
        <title>Discovery and Ecogenomic Context for Candidatus Cryosericales, a Global Caldiserica Order Active in Thawing Permafrost.</title>
        <authorList>
            <person name="Martinez M.A."/>
            <person name="Woodcroft B.J."/>
            <person name="Ignacio Espinoza J.C."/>
            <person name="Zayed A."/>
            <person name="Singleton C.M."/>
            <person name="Boyd J."/>
            <person name="Li Y.-F."/>
            <person name="Purvine S."/>
            <person name="Maughan H."/>
            <person name="Hodgkins S.B."/>
            <person name="Anderson D."/>
            <person name="Sederholm M."/>
            <person name="Temperton B."/>
            <person name="Saleska S.R."/>
            <person name="Tyson G.W."/>
            <person name="Rich V.I."/>
        </authorList>
    </citation>
    <scope>NUCLEOTIDE SEQUENCE [LARGE SCALE GENOMIC DNA]</scope>
    <source>
        <strain evidence="7 9">SMC5</strain>
        <strain evidence="6 8">SMC6</strain>
    </source>
</reference>
<sequence length="232" mass="25470">MLIELNKVGRKYQMGQGEFWALKDVTLSIPEGQLVTILGPSGSGKSTLLNIMGGIDHADAGTVRVAGVDLSHASERDLTQFRRDTVGFVFQFFNLIPNLTVRENVEVTADIAKKPLSIDEVLDAVGLVSMADRFPSELSGGEQQRVSLARAVIKNPALLLADEPTGSLDFATSRDILRLLVQINETYRTTIVLVTHNAAIADMTDRLIRLRSGEVEEDRLVGRLIKAEEVTW</sequence>
<keyword evidence="2" id="KW-0547">Nucleotide-binding</keyword>
<evidence type="ECO:0000256" key="4">
    <source>
        <dbReference type="ARBA" id="ARBA00038388"/>
    </source>
</evidence>
<dbReference type="PANTHER" id="PTHR42798">
    <property type="entry name" value="LIPOPROTEIN-RELEASING SYSTEM ATP-BINDING PROTEIN LOLD"/>
    <property type="match status" value="1"/>
</dbReference>
<dbReference type="SUPFAM" id="SSF52540">
    <property type="entry name" value="P-loop containing nucleoside triphosphate hydrolases"/>
    <property type="match status" value="1"/>
</dbReference>
<dbReference type="SMART" id="SM00382">
    <property type="entry name" value="AAA"/>
    <property type="match status" value="1"/>
</dbReference>
<dbReference type="InterPro" id="IPR017911">
    <property type="entry name" value="MacB-like_ATP-bd"/>
</dbReference>
<proteinExistence type="inferred from homology"/>
<evidence type="ECO:0000313" key="8">
    <source>
        <dbReference type="Proteomes" id="UP000266260"/>
    </source>
</evidence>
<dbReference type="InterPro" id="IPR017871">
    <property type="entry name" value="ABC_transporter-like_CS"/>
</dbReference>
<keyword evidence="8" id="KW-1185">Reference proteome</keyword>
<comment type="similarity">
    <text evidence="4">Belongs to the ABC transporter superfamily. Macrolide exporter (TC 3.A.1.122) family.</text>
</comment>
<evidence type="ECO:0000313" key="7">
    <source>
        <dbReference type="EMBL" id="RIE15192.1"/>
    </source>
</evidence>
<dbReference type="OrthoDB" id="9791546at2"/>
<dbReference type="InterPro" id="IPR003593">
    <property type="entry name" value="AAA+_ATPase"/>
</dbReference>
<organism evidence="6 8">
    <name type="scientific">Candidatus Cryosericum odellii</name>
    <dbReference type="NCBI Taxonomy" id="2290917"/>
    <lineage>
        <taxon>Bacteria</taxon>
        <taxon>Pseudomonadati</taxon>
        <taxon>Caldisericota/Cryosericota group</taxon>
        <taxon>Candidatus Cryosericota</taxon>
        <taxon>Candidatus Cryosericia</taxon>
        <taxon>Candidatus Cryosericales</taxon>
        <taxon>Candidatus Cryosericaceae</taxon>
        <taxon>Candidatus Cryosericum</taxon>
    </lineage>
</organism>
<keyword evidence="1" id="KW-0813">Transport</keyword>
<evidence type="ECO:0000256" key="2">
    <source>
        <dbReference type="ARBA" id="ARBA00022741"/>
    </source>
</evidence>